<dbReference type="PROSITE" id="PS50206">
    <property type="entry name" value="RHODANESE_3"/>
    <property type="match status" value="1"/>
</dbReference>
<protein>
    <recommendedName>
        <fullName evidence="1">Rhodanese domain-containing protein</fullName>
    </recommendedName>
</protein>
<dbReference type="SUPFAM" id="SSF52821">
    <property type="entry name" value="Rhodanese/Cell cycle control phosphatase"/>
    <property type="match status" value="1"/>
</dbReference>
<dbReference type="PANTHER" id="PTHR44086:SF10">
    <property type="entry name" value="THIOSULFATE SULFURTRANSFERASE_RHODANESE-LIKE DOMAIN-CONTAINING PROTEIN 3"/>
    <property type="match status" value="1"/>
</dbReference>
<dbReference type="InterPro" id="IPR001763">
    <property type="entry name" value="Rhodanese-like_dom"/>
</dbReference>
<dbReference type="SMART" id="SM00450">
    <property type="entry name" value="RHOD"/>
    <property type="match status" value="1"/>
</dbReference>
<dbReference type="Gene3D" id="3.40.250.10">
    <property type="entry name" value="Rhodanese-like domain"/>
    <property type="match status" value="1"/>
</dbReference>
<evidence type="ECO:0000313" key="2">
    <source>
        <dbReference type="EMBL" id="CBY08074.1"/>
    </source>
</evidence>
<dbReference type="FunCoup" id="E4X870">
    <property type="interactions" value="4"/>
</dbReference>
<organism evidence="2">
    <name type="scientific">Oikopleura dioica</name>
    <name type="common">Tunicate</name>
    <dbReference type="NCBI Taxonomy" id="34765"/>
    <lineage>
        <taxon>Eukaryota</taxon>
        <taxon>Metazoa</taxon>
        <taxon>Chordata</taxon>
        <taxon>Tunicata</taxon>
        <taxon>Appendicularia</taxon>
        <taxon>Copelata</taxon>
        <taxon>Oikopleuridae</taxon>
        <taxon>Oikopleura</taxon>
    </lineage>
</organism>
<dbReference type="GO" id="GO:0004792">
    <property type="term" value="F:thiosulfate-cyanide sulfurtransferase activity"/>
    <property type="evidence" value="ECO:0007669"/>
    <property type="project" value="TreeGrafter"/>
</dbReference>
<dbReference type="InParanoid" id="E4X870"/>
<dbReference type="AlphaFoldDB" id="E4X870"/>
<dbReference type="OrthoDB" id="566238at2759"/>
<feature type="domain" description="Rhodanese" evidence="1">
    <location>
        <begin position="18"/>
        <end position="109"/>
    </location>
</feature>
<keyword evidence="3" id="KW-1185">Reference proteome</keyword>
<accession>E4X870</accession>
<dbReference type="Pfam" id="PF00581">
    <property type="entry name" value="Rhodanese"/>
    <property type="match status" value="1"/>
</dbReference>
<dbReference type="EMBL" id="FN653029">
    <property type="protein sequence ID" value="CBY08074.1"/>
    <property type="molecule type" value="Genomic_DNA"/>
</dbReference>
<dbReference type="PANTHER" id="PTHR44086">
    <property type="entry name" value="THIOSULFATE SULFURTRANSFERASE RDL2, MITOCHONDRIAL-RELATED"/>
    <property type="match status" value="1"/>
</dbReference>
<name>E4X870_OIKDI</name>
<proteinExistence type="predicted"/>
<evidence type="ECO:0000313" key="3">
    <source>
        <dbReference type="Proteomes" id="UP000001307"/>
    </source>
</evidence>
<sequence length="112" mass="12899">MSQKYHQIPSAEIKRQLQNSEVVFIDVRAAYELESGKLEVENFLNIPHSDIVHQFLQNEEHFETVHGIQKPKKNAKIIVYCKTGRRGEMAQAFLIELGYTDVANWAGGYHNL</sequence>
<reference evidence="2" key="1">
    <citation type="journal article" date="2010" name="Science">
        <title>Plasticity of animal genome architecture unmasked by rapid evolution of a pelagic tunicate.</title>
        <authorList>
            <person name="Denoeud F."/>
            <person name="Henriet S."/>
            <person name="Mungpakdee S."/>
            <person name="Aury J.M."/>
            <person name="Da Silva C."/>
            <person name="Brinkmann H."/>
            <person name="Mikhaleva J."/>
            <person name="Olsen L.C."/>
            <person name="Jubin C."/>
            <person name="Canestro C."/>
            <person name="Bouquet J.M."/>
            <person name="Danks G."/>
            <person name="Poulain J."/>
            <person name="Campsteijn C."/>
            <person name="Adamski M."/>
            <person name="Cross I."/>
            <person name="Yadetie F."/>
            <person name="Muffato M."/>
            <person name="Louis A."/>
            <person name="Butcher S."/>
            <person name="Tsagkogeorga G."/>
            <person name="Konrad A."/>
            <person name="Singh S."/>
            <person name="Jensen M.F."/>
            <person name="Cong E.H."/>
            <person name="Eikeseth-Otteraa H."/>
            <person name="Noel B."/>
            <person name="Anthouard V."/>
            <person name="Porcel B.M."/>
            <person name="Kachouri-Lafond R."/>
            <person name="Nishino A."/>
            <person name="Ugolini M."/>
            <person name="Chourrout P."/>
            <person name="Nishida H."/>
            <person name="Aasland R."/>
            <person name="Huzurbazar S."/>
            <person name="Westhof E."/>
            <person name="Delsuc F."/>
            <person name="Lehrach H."/>
            <person name="Reinhardt R."/>
            <person name="Weissenbach J."/>
            <person name="Roy S.W."/>
            <person name="Artiguenave F."/>
            <person name="Postlethwait J.H."/>
            <person name="Manak J.R."/>
            <person name="Thompson E.M."/>
            <person name="Jaillon O."/>
            <person name="Du Pasquier L."/>
            <person name="Boudinot P."/>
            <person name="Liberles D.A."/>
            <person name="Volff J.N."/>
            <person name="Philippe H."/>
            <person name="Lenhard B."/>
            <person name="Roest Crollius H."/>
            <person name="Wincker P."/>
            <person name="Chourrout D."/>
        </authorList>
    </citation>
    <scope>NUCLEOTIDE SEQUENCE [LARGE SCALE GENOMIC DNA]</scope>
</reference>
<dbReference type="Proteomes" id="UP000001307">
    <property type="component" value="Unassembled WGS sequence"/>
</dbReference>
<dbReference type="GO" id="GO:0005739">
    <property type="term" value="C:mitochondrion"/>
    <property type="evidence" value="ECO:0007669"/>
    <property type="project" value="TreeGrafter"/>
</dbReference>
<dbReference type="InterPro" id="IPR036873">
    <property type="entry name" value="Rhodanese-like_dom_sf"/>
</dbReference>
<gene>
    <name evidence="2" type="ORF">GSOID_T00004079001</name>
</gene>
<evidence type="ECO:0000259" key="1">
    <source>
        <dbReference type="PROSITE" id="PS50206"/>
    </source>
</evidence>